<feature type="binding site" evidence="1">
    <location>
        <position position="118"/>
    </location>
    <ligand>
        <name>S-adenosyl-L-methionine</name>
        <dbReference type="ChEBI" id="CHEBI:59789"/>
    </ligand>
</feature>
<dbReference type="InterPro" id="IPR007473">
    <property type="entry name" value="RlmJ"/>
</dbReference>
<gene>
    <name evidence="2" type="primary">yhiR</name>
    <name evidence="1" type="synonym">rlmJ</name>
    <name evidence="2" type="ORF">GCM10007878_24120</name>
</gene>
<dbReference type="InterPro" id="IPR029063">
    <property type="entry name" value="SAM-dependent_MTases_sf"/>
</dbReference>
<dbReference type="EMBL" id="BSOR01000041">
    <property type="protein sequence ID" value="GLR64974.1"/>
    <property type="molecule type" value="Genomic_DNA"/>
</dbReference>
<feature type="binding site" evidence="1">
    <location>
        <position position="100"/>
    </location>
    <ligand>
        <name>S-adenosyl-L-methionine</name>
        <dbReference type="ChEBI" id="CHEBI:59789"/>
    </ligand>
</feature>
<feature type="site" description="Interaction with substrate rRNA" evidence="1">
    <location>
        <position position="4"/>
    </location>
</feature>
<dbReference type="GO" id="GO:0008168">
    <property type="term" value="F:methyltransferase activity"/>
    <property type="evidence" value="ECO:0007669"/>
    <property type="project" value="UniProtKB-KW"/>
</dbReference>
<reference evidence="3" key="1">
    <citation type="journal article" date="2019" name="Int. J. Syst. Evol. Microbiol.">
        <title>The Global Catalogue of Microorganisms (GCM) 10K type strain sequencing project: providing services to taxonomists for standard genome sequencing and annotation.</title>
        <authorList>
            <consortium name="The Broad Institute Genomics Platform"/>
            <consortium name="The Broad Institute Genome Sequencing Center for Infectious Disease"/>
            <person name="Wu L."/>
            <person name="Ma J."/>
        </authorList>
    </citation>
    <scope>NUCLEOTIDE SEQUENCE [LARGE SCALE GENOMIC DNA]</scope>
    <source>
        <strain evidence="3">NBRC 100033</strain>
    </source>
</reference>
<sequence>MLSYRHSFHAGNFADLLKHLTLSYLLNYLNRKDKPYFYLDTHAGAGLYSLHSPEAEKTAEFREGIERLFLSQPKHPLLKEFKTLISSFNSASRLDFYPGSPAIAAKLMRPTDRLVLHELHPKDNQKLTNNFQKDKRVRIEASDGFAALKAQLPPIERRGLIFIDPSYEVKADYDLLIKAVKNGLERFATGTYAIWYPVLQAQATNAWIKRFQKAGLPNLLRVEHLPLPLTSGRGMTGSGMLIINPPYCLATDFKSLLPELNALLMQGTQGKFLLEELI</sequence>
<dbReference type="Gene3D" id="3.40.50.150">
    <property type="entry name" value="Vaccinia Virus protein VP39"/>
    <property type="match status" value="1"/>
</dbReference>
<dbReference type="PANTHER" id="PTHR37426">
    <property type="entry name" value="RIBOSOMAL RNA LARGE SUBUNIT METHYLTRANSFERASE J"/>
    <property type="match status" value="1"/>
</dbReference>
<feature type="active site" description="Proton acceptor" evidence="1">
    <location>
        <position position="164"/>
    </location>
</feature>
<feature type="binding site" evidence="1">
    <location>
        <position position="19"/>
    </location>
    <ligand>
        <name>S-adenosyl-L-methionine</name>
        <dbReference type="ChEBI" id="CHEBI:59789"/>
    </ligand>
</feature>
<name>A0ABQ5ZXT3_9GAMM</name>
<comment type="subunit">
    <text evidence="1">Monomer.</text>
</comment>
<keyword evidence="1" id="KW-0698">rRNA processing</keyword>
<feature type="binding site" evidence="1">
    <location>
        <position position="42"/>
    </location>
    <ligand>
        <name>S-adenosyl-L-methionine</name>
        <dbReference type="ChEBI" id="CHEBI:59789"/>
    </ligand>
</feature>
<dbReference type="HAMAP" id="MF_00934">
    <property type="entry name" value="23SrRNA_methyltr_J"/>
    <property type="match status" value="1"/>
</dbReference>
<dbReference type="Proteomes" id="UP001156682">
    <property type="component" value="Unassembled WGS sequence"/>
</dbReference>
<keyword evidence="1 2" id="KW-0489">Methyltransferase</keyword>
<evidence type="ECO:0000313" key="2">
    <source>
        <dbReference type="EMBL" id="GLR64974.1"/>
    </source>
</evidence>
<dbReference type="SUPFAM" id="SSF53335">
    <property type="entry name" value="S-adenosyl-L-methionine-dependent methyltransferases"/>
    <property type="match status" value="1"/>
</dbReference>
<dbReference type="GO" id="GO:0032259">
    <property type="term" value="P:methylation"/>
    <property type="evidence" value="ECO:0007669"/>
    <property type="project" value="UniProtKB-KW"/>
</dbReference>
<protein>
    <recommendedName>
        <fullName evidence="1">Ribosomal RNA large subunit methyltransferase J</fullName>
        <ecNumber evidence="1">2.1.1.266</ecNumber>
    </recommendedName>
    <alternativeName>
        <fullName evidence="1">23S rRNA (adenine(2030)-N6)-methyltransferase</fullName>
    </alternativeName>
    <alternativeName>
        <fullName evidence="1">23S rRNA m6A2030 methyltransferase</fullName>
    </alternativeName>
</protein>
<comment type="caution">
    <text evidence="2">The sequence shown here is derived from an EMBL/GenBank/DDBJ whole genome shotgun (WGS) entry which is preliminary data.</text>
</comment>
<dbReference type="RefSeq" id="WP_027851445.1">
    <property type="nucleotide sequence ID" value="NZ_BSOR01000041.1"/>
</dbReference>
<accession>A0ABQ5ZXT3</accession>
<comment type="function">
    <text evidence="1">Specifically methylates the adenine in position 2030 of 23S rRNA.</text>
</comment>
<organism evidence="2 3">
    <name type="scientific">Marinospirillum insulare</name>
    <dbReference type="NCBI Taxonomy" id="217169"/>
    <lineage>
        <taxon>Bacteria</taxon>
        <taxon>Pseudomonadati</taxon>
        <taxon>Pseudomonadota</taxon>
        <taxon>Gammaproteobacteria</taxon>
        <taxon>Oceanospirillales</taxon>
        <taxon>Oceanospirillaceae</taxon>
        <taxon>Marinospirillum</taxon>
    </lineage>
</organism>
<evidence type="ECO:0000313" key="3">
    <source>
        <dbReference type="Proteomes" id="UP001156682"/>
    </source>
</evidence>
<keyword evidence="1" id="KW-0694">RNA-binding</keyword>
<dbReference type="PANTHER" id="PTHR37426:SF1">
    <property type="entry name" value="RIBOSOMAL RNA LARGE SUBUNIT METHYLTRANSFERASE J"/>
    <property type="match status" value="1"/>
</dbReference>
<dbReference type="EC" id="2.1.1.266" evidence="1"/>
<keyword evidence="1" id="KW-0808">Transferase</keyword>
<proteinExistence type="inferred from homology"/>
<dbReference type="Pfam" id="PF04378">
    <property type="entry name" value="RsmJ"/>
    <property type="match status" value="1"/>
</dbReference>
<feature type="binding site" evidence="1">
    <location>
        <begin position="143"/>
        <end position="144"/>
    </location>
    <ligand>
        <name>S-adenosyl-L-methionine</name>
        <dbReference type="ChEBI" id="CHEBI:59789"/>
    </ligand>
</feature>
<feature type="binding site" evidence="1">
    <location>
        <position position="164"/>
    </location>
    <ligand>
        <name>S-adenosyl-L-methionine</name>
        <dbReference type="ChEBI" id="CHEBI:59789"/>
    </ligand>
</feature>
<keyword evidence="3" id="KW-1185">Reference proteome</keyword>
<comment type="catalytic activity">
    <reaction evidence="1">
        <text>adenosine(2030) in 23S rRNA + S-adenosyl-L-methionine = N(6)-methyladenosine(2030) in 23S rRNA + S-adenosyl-L-homocysteine + H(+)</text>
        <dbReference type="Rhea" id="RHEA:43736"/>
        <dbReference type="Rhea" id="RHEA-COMP:10668"/>
        <dbReference type="Rhea" id="RHEA-COMP:10669"/>
        <dbReference type="ChEBI" id="CHEBI:15378"/>
        <dbReference type="ChEBI" id="CHEBI:57856"/>
        <dbReference type="ChEBI" id="CHEBI:59789"/>
        <dbReference type="ChEBI" id="CHEBI:74411"/>
        <dbReference type="ChEBI" id="CHEBI:74449"/>
        <dbReference type="EC" id="2.1.1.266"/>
    </reaction>
</comment>
<comment type="similarity">
    <text evidence="1">Belongs to the RlmJ family.</text>
</comment>
<keyword evidence="1" id="KW-0949">S-adenosyl-L-methionine</keyword>
<evidence type="ECO:0000256" key="1">
    <source>
        <dbReference type="HAMAP-Rule" id="MF_00934"/>
    </source>
</evidence>